<dbReference type="GO" id="GO:0008413">
    <property type="term" value="F:8-oxo-7,8-dihydroguanosine triphosphate pyrophosphatase activity"/>
    <property type="evidence" value="ECO:0007669"/>
    <property type="project" value="TreeGrafter"/>
</dbReference>
<evidence type="ECO:0000256" key="6">
    <source>
        <dbReference type="ARBA" id="ARBA00022763"/>
    </source>
</evidence>
<dbReference type="InterPro" id="IPR020084">
    <property type="entry name" value="NUDIX_hydrolase_CS"/>
</dbReference>
<keyword evidence="9" id="KW-0234">DNA repair</keyword>
<dbReference type="PATRIC" id="fig|2702.100.peg.1123"/>
<dbReference type="GO" id="GO:0044715">
    <property type="term" value="F:8-oxo-dGDP phosphatase activity"/>
    <property type="evidence" value="ECO:0007669"/>
    <property type="project" value="TreeGrafter"/>
</dbReference>
<proteinExistence type="inferred from homology"/>
<evidence type="ECO:0000256" key="8">
    <source>
        <dbReference type="ARBA" id="ARBA00022842"/>
    </source>
</evidence>
<comment type="caution">
    <text evidence="13">The sequence shown here is derived from an EMBL/GenBank/DDBJ whole genome shotgun (WGS) entry which is preliminary data.</text>
</comment>
<comment type="catalytic activity">
    <reaction evidence="10">
        <text>8-oxo-dGTP + H2O = 8-oxo-dGMP + diphosphate + H(+)</text>
        <dbReference type="Rhea" id="RHEA:31575"/>
        <dbReference type="ChEBI" id="CHEBI:15377"/>
        <dbReference type="ChEBI" id="CHEBI:15378"/>
        <dbReference type="ChEBI" id="CHEBI:33019"/>
        <dbReference type="ChEBI" id="CHEBI:63224"/>
        <dbReference type="ChEBI" id="CHEBI:77896"/>
        <dbReference type="EC" id="3.6.1.55"/>
    </reaction>
</comment>
<evidence type="ECO:0000256" key="4">
    <source>
        <dbReference type="ARBA" id="ARBA00022705"/>
    </source>
</evidence>
<reference evidence="13 14" key="1">
    <citation type="submission" date="2016-01" db="EMBL/GenBank/DDBJ databases">
        <authorList>
            <person name="Oliw E.H."/>
        </authorList>
    </citation>
    <scope>NUCLEOTIDE SEQUENCE [LARGE SCALE GENOMIC DNA]</scope>
    <source>
        <strain evidence="13 14">PSS_7772B</strain>
    </source>
</reference>
<evidence type="ECO:0000256" key="1">
    <source>
        <dbReference type="ARBA" id="ARBA00001946"/>
    </source>
</evidence>
<evidence type="ECO:0000313" key="13">
    <source>
        <dbReference type="EMBL" id="KXA19253.1"/>
    </source>
</evidence>
<dbReference type="PROSITE" id="PS00893">
    <property type="entry name" value="NUDIX_BOX"/>
    <property type="match status" value="1"/>
</dbReference>
<name>A0A133NSI4_GARVA</name>
<protein>
    <recommendedName>
        <fullName evidence="11">8-oxo-dGTP diphosphatase</fullName>
        <ecNumber evidence="11">3.6.1.55</ecNumber>
    </recommendedName>
</protein>
<evidence type="ECO:0000256" key="5">
    <source>
        <dbReference type="ARBA" id="ARBA00022723"/>
    </source>
</evidence>
<dbReference type="EMBL" id="LRQB01000074">
    <property type="protein sequence ID" value="KXA19253.1"/>
    <property type="molecule type" value="Genomic_DNA"/>
</dbReference>
<dbReference type="Proteomes" id="UP000070687">
    <property type="component" value="Unassembled WGS sequence"/>
</dbReference>
<evidence type="ECO:0000256" key="2">
    <source>
        <dbReference type="ARBA" id="ARBA00005582"/>
    </source>
</evidence>
<organism evidence="13 14">
    <name type="scientific">Gardnerella vaginalis</name>
    <dbReference type="NCBI Taxonomy" id="2702"/>
    <lineage>
        <taxon>Bacteria</taxon>
        <taxon>Bacillati</taxon>
        <taxon>Actinomycetota</taxon>
        <taxon>Actinomycetes</taxon>
        <taxon>Bifidobacteriales</taxon>
        <taxon>Bifidobacteriaceae</taxon>
        <taxon>Gardnerella</taxon>
    </lineage>
</organism>
<evidence type="ECO:0000256" key="10">
    <source>
        <dbReference type="ARBA" id="ARBA00035861"/>
    </source>
</evidence>
<dbReference type="PANTHER" id="PTHR47707">
    <property type="entry name" value="8-OXO-DGTP DIPHOSPHATASE"/>
    <property type="match status" value="1"/>
</dbReference>
<keyword evidence="8" id="KW-0460">Magnesium</keyword>
<keyword evidence="7 13" id="KW-0378">Hydrolase</keyword>
<dbReference type="PANTHER" id="PTHR47707:SF1">
    <property type="entry name" value="NUDIX HYDROLASE FAMILY PROTEIN"/>
    <property type="match status" value="1"/>
</dbReference>
<gene>
    <name evidence="13" type="ORF">HMPREF3208_01137</name>
</gene>
<dbReference type="InterPro" id="IPR000086">
    <property type="entry name" value="NUDIX_hydrolase_dom"/>
</dbReference>
<keyword evidence="6" id="KW-0227">DNA damage</keyword>
<dbReference type="GO" id="GO:0035539">
    <property type="term" value="F:8-oxo-7,8-dihydrodeoxyguanosine triphosphate pyrophosphatase activity"/>
    <property type="evidence" value="ECO:0007669"/>
    <property type="project" value="UniProtKB-EC"/>
</dbReference>
<dbReference type="Pfam" id="PF00293">
    <property type="entry name" value="NUDIX"/>
    <property type="match status" value="1"/>
</dbReference>
<dbReference type="Gene3D" id="3.90.79.10">
    <property type="entry name" value="Nucleoside Triphosphate Pyrophosphohydrolase"/>
    <property type="match status" value="1"/>
</dbReference>
<dbReference type="GO" id="GO:0044716">
    <property type="term" value="F:8-oxo-GDP phosphatase activity"/>
    <property type="evidence" value="ECO:0007669"/>
    <property type="project" value="TreeGrafter"/>
</dbReference>
<evidence type="ECO:0000259" key="12">
    <source>
        <dbReference type="PROSITE" id="PS51462"/>
    </source>
</evidence>
<dbReference type="CDD" id="cd04693">
    <property type="entry name" value="NUDIX_Hydrolase"/>
    <property type="match status" value="1"/>
</dbReference>
<dbReference type="AlphaFoldDB" id="A0A133NSI4"/>
<keyword evidence="4" id="KW-0235">DNA replication</keyword>
<dbReference type="GO" id="GO:0046872">
    <property type="term" value="F:metal ion binding"/>
    <property type="evidence" value="ECO:0007669"/>
    <property type="project" value="UniProtKB-KW"/>
</dbReference>
<evidence type="ECO:0000256" key="9">
    <source>
        <dbReference type="ARBA" id="ARBA00023204"/>
    </source>
</evidence>
<feature type="domain" description="Nudix hydrolase" evidence="12">
    <location>
        <begin position="34"/>
        <end position="166"/>
    </location>
</feature>
<dbReference type="GO" id="GO:0006281">
    <property type="term" value="P:DNA repair"/>
    <property type="evidence" value="ECO:0007669"/>
    <property type="project" value="UniProtKB-KW"/>
</dbReference>
<evidence type="ECO:0000313" key="14">
    <source>
        <dbReference type="Proteomes" id="UP000070687"/>
    </source>
</evidence>
<evidence type="ECO:0000256" key="7">
    <source>
        <dbReference type="ARBA" id="ARBA00022801"/>
    </source>
</evidence>
<dbReference type="InterPro" id="IPR047127">
    <property type="entry name" value="MutT-like"/>
</dbReference>
<evidence type="ECO:0000256" key="11">
    <source>
        <dbReference type="ARBA" id="ARBA00038905"/>
    </source>
</evidence>
<dbReference type="EC" id="3.6.1.55" evidence="11"/>
<comment type="similarity">
    <text evidence="2">Belongs to the Nudix hydrolase family.</text>
</comment>
<evidence type="ECO:0000256" key="3">
    <source>
        <dbReference type="ARBA" id="ARBA00022457"/>
    </source>
</evidence>
<comment type="cofactor">
    <cofactor evidence="1">
        <name>Mg(2+)</name>
        <dbReference type="ChEBI" id="CHEBI:18420"/>
    </cofactor>
</comment>
<dbReference type="PROSITE" id="PS51462">
    <property type="entry name" value="NUDIX"/>
    <property type="match status" value="1"/>
</dbReference>
<sequence length="167" mass="19152">MEGFMAEIWDAYDKEFNKLKNITLVRGEPIPDGMYHLVGEVIVKHIDGTYLIMQRDFEKKFGGMWELTAGGSALQYETPLECAVRELKEETGIEASKIMEIGRFVQDVYHSLYVEYLCVTDCKKNAIALQKGETVNYKWVDKKSLLEMSQDELVSSRAIKLIKTVDI</sequence>
<dbReference type="GO" id="GO:0006260">
    <property type="term" value="P:DNA replication"/>
    <property type="evidence" value="ECO:0007669"/>
    <property type="project" value="UniProtKB-KW"/>
</dbReference>
<keyword evidence="5" id="KW-0479">Metal-binding</keyword>
<dbReference type="SUPFAM" id="SSF55811">
    <property type="entry name" value="Nudix"/>
    <property type="match status" value="1"/>
</dbReference>
<dbReference type="InterPro" id="IPR015797">
    <property type="entry name" value="NUDIX_hydrolase-like_dom_sf"/>
</dbReference>
<keyword evidence="3" id="KW-0515">Mutator protein</keyword>
<accession>A0A133NSI4</accession>